<dbReference type="Proteomes" id="UP000236520">
    <property type="component" value="Unassembled WGS sequence"/>
</dbReference>
<evidence type="ECO:0000256" key="1">
    <source>
        <dbReference type="SAM" id="MobiDB-lite"/>
    </source>
</evidence>
<sequence length="63" mass="6797">MWEEPMSELDEHRVAELAKRPAQVLEGEGTQSAAREEARKVLEAQAVMRPAGEPPDGPEGGDG</sequence>
<proteinExistence type="predicted"/>
<dbReference type="AlphaFoldDB" id="A0A2J7ZA98"/>
<comment type="caution">
    <text evidence="2">The sequence shown here is derived from an EMBL/GenBank/DDBJ whole genome shotgun (WGS) entry which is preliminary data.</text>
</comment>
<evidence type="ECO:0000313" key="3">
    <source>
        <dbReference type="Proteomes" id="UP000236520"/>
    </source>
</evidence>
<organism evidence="2 3">
    <name type="scientific">Streptomyces malaysiensis</name>
    <dbReference type="NCBI Taxonomy" id="92644"/>
    <lineage>
        <taxon>Bacteria</taxon>
        <taxon>Bacillati</taxon>
        <taxon>Actinomycetota</taxon>
        <taxon>Actinomycetes</taxon>
        <taxon>Kitasatosporales</taxon>
        <taxon>Streptomycetaceae</taxon>
        <taxon>Streptomyces</taxon>
        <taxon>Streptomyces violaceusniger group</taxon>
    </lineage>
</organism>
<keyword evidence="3" id="KW-1185">Reference proteome</keyword>
<reference evidence="2 3" key="1">
    <citation type="submission" date="2015-09" db="EMBL/GenBank/DDBJ databases">
        <title>Genome sequence, genome mining and natural product profiling of a biocontrol bacterium Streptomyces malaysiensis F913.</title>
        <authorList>
            <person name="Xu Y."/>
            <person name="Wei J."/>
            <person name="Xie J."/>
            <person name="Li T."/>
            <person name="Zhou Z."/>
        </authorList>
    </citation>
    <scope>NUCLEOTIDE SEQUENCE [LARGE SCALE GENOMIC DNA]</scope>
    <source>
        <strain evidence="2 3">F913</strain>
    </source>
</reference>
<name>A0A2J7ZA98_STRMQ</name>
<gene>
    <name evidence="2" type="ORF">SMF913_13223</name>
</gene>
<evidence type="ECO:0000313" key="2">
    <source>
        <dbReference type="EMBL" id="PNG97198.1"/>
    </source>
</evidence>
<accession>A0A2J7ZA98</accession>
<dbReference type="EMBL" id="LJIW01000001">
    <property type="protein sequence ID" value="PNG97198.1"/>
    <property type="molecule type" value="Genomic_DNA"/>
</dbReference>
<feature type="region of interest" description="Disordered" evidence="1">
    <location>
        <begin position="43"/>
        <end position="63"/>
    </location>
</feature>
<protein>
    <submittedName>
        <fullName evidence="2">Uncharacterized protein</fullName>
    </submittedName>
</protein>